<proteinExistence type="predicted"/>
<sequence length="96" mass="9551">MLGDSAPGDSACYLDTDAPTVTVEHRVLAAGWTAGGRVEVPLGAVDAVVPAGHRIGLVIGGTDREALPEGLPGRVRVDLGGTVLRLPVVGTLGAGS</sequence>
<accession>A0ABW2TV90</accession>
<organism evidence="1 2">
    <name type="scientific">Actinokineospora soli</name>
    <dbReference type="NCBI Taxonomy" id="1048753"/>
    <lineage>
        <taxon>Bacteria</taxon>
        <taxon>Bacillati</taxon>
        <taxon>Actinomycetota</taxon>
        <taxon>Actinomycetes</taxon>
        <taxon>Pseudonocardiales</taxon>
        <taxon>Pseudonocardiaceae</taxon>
        <taxon>Actinokineospora</taxon>
    </lineage>
</organism>
<gene>
    <name evidence="1" type="ORF">ACFQV2_33750</name>
</gene>
<dbReference type="SUPFAM" id="SSF49785">
    <property type="entry name" value="Galactose-binding domain-like"/>
    <property type="match status" value="1"/>
</dbReference>
<dbReference type="Proteomes" id="UP001596512">
    <property type="component" value="Unassembled WGS sequence"/>
</dbReference>
<comment type="caution">
    <text evidence="1">The sequence shown here is derived from an EMBL/GenBank/DDBJ whole genome shotgun (WGS) entry which is preliminary data.</text>
</comment>
<dbReference type="Gene3D" id="2.60.120.260">
    <property type="entry name" value="Galactose-binding domain-like"/>
    <property type="match status" value="1"/>
</dbReference>
<evidence type="ECO:0000313" key="1">
    <source>
        <dbReference type="EMBL" id="MFC7617634.1"/>
    </source>
</evidence>
<keyword evidence="2" id="KW-1185">Reference proteome</keyword>
<name>A0ABW2TV90_9PSEU</name>
<evidence type="ECO:0000313" key="2">
    <source>
        <dbReference type="Proteomes" id="UP001596512"/>
    </source>
</evidence>
<dbReference type="EMBL" id="JBHTEY010000004">
    <property type="protein sequence ID" value="MFC7617634.1"/>
    <property type="molecule type" value="Genomic_DNA"/>
</dbReference>
<dbReference type="InterPro" id="IPR008979">
    <property type="entry name" value="Galactose-bd-like_sf"/>
</dbReference>
<protein>
    <recommendedName>
        <fullName evidence="3">Xaa-Pro dipeptidyl-peptidase C-terminal domain-containing protein</fullName>
    </recommendedName>
</protein>
<evidence type="ECO:0008006" key="3">
    <source>
        <dbReference type="Google" id="ProtNLM"/>
    </source>
</evidence>
<reference evidence="2" key="1">
    <citation type="journal article" date="2019" name="Int. J. Syst. Evol. Microbiol.">
        <title>The Global Catalogue of Microorganisms (GCM) 10K type strain sequencing project: providing services to taxonomists for standard genome sequencing and annotation.</title>
        <authorList>
            <consortium name="The Broad Institute Genomics Platform"/>
            <consortium name="The Broad Institute Genome Sequencing Center for Infectious Disease"/>
            <person name="Wu L."/>
            <person name="Ma J."/>
        </authorList>
    </citation>
    <scope>NUCLEOTIDE SEQUENCE [LARGE SCALE GENOMIC DNA]</scope>
    <source>
        <strain evidence="2">JCM 17695</strain>
    </source>
</reference>